<dbReference type="Gene3D" id="1.25.40.10">
    <property type="entry name" value="Tetratricopeptide repeat domain"/>
    <property type="match status" value="2"/>
</dbReference>
<dbReference type="PANTHER" id="PTHR44998:SF1">
    <property type="entry name" value="UDP-N-ACETYLGLUCOSAMINE--PEPTIDE N-ACETYLGLUCOSAMINYLTRANSFERASE 110 KDA SUBUNIT"/>
    <property type="match status" value="1"/>
</dbReference>
<reference evidence="9 10" key="1">
    <citation type="submission" date="2014-04" db="EMBL/GenBank/DDBJ databases">
        <authorList>
            <consortium name="DOE Joint Genome Institute"/>
            <person name="Kuo A."/>
            <person name="Kohler A."/>
            <person name="Costa M.D."/>
            <person name="Nagy L.G."/>
            <person name="Floudas D."/>
            <person name="Copeland A."/>
            <person name="Barry K.W."/>
            <person name="Cichocki N."/>
            <person name="Veneault-Fourrey C."/>
            <person name="LaButti K."/>
            <person name="Lindquist E.A."/>
            <person name="Lipzen A."/>
            <person name="Lundell T."/>
            <person name="Morin E."/>
            <person name="Murat C."/>
            <person name="Sun H."/>
            <person name="Tunlid A."/>
            <person name="Henrissat B."/>
            <person name="Grigoriev I.V."/>
            <person name="Hibbett D.S."/>
            <person name="Martin F."/>
            <person name="Nordberg H.P."/>
            <person name="Cantor M.N."/>
            <person name="Hua S.X."/>
        </authorList>
    </citation>
    <scope>NUCLEOTIDE SEQUENCE [LARGE SCALE GENOMIC DNA]</scope>
    <source>
        <strain evidence="9 10">Marx 270</strain>
    </source>
</reference>
<keyword evidence="4" id="KW-0328">Glycosyltransferase</keyword>
<dbReference type="OrthoDB" id="421121at2759"/>
<evidence type="ECO:0000313" key="9">
    <source>
        <dbReference type="EMBL" id="KIN96078.1"/>
    </source>
</evidence>
<evidence type="ECO:0000256" key="4">
    <source>
        <dbReference type="ARBA" id="ARBA00022676"/>
    </source>
</evidence>
<protein>
    <recommendedName>
        <fullName evidence="3">protein O-GlcNAc transferase</fullName>
        <ecNumber evidence="3">2.4.1.255</ecNumber>
    </recommendedName>
</protein>
<dbReference type="InterPro" id="IPR029489">
    <property type="entry name" value="OGT/SEC/SPY_C"/>
</dbReference>
<evidence type="ECO:0000256" key="2">
    <source>
        <dbReference type="ARBA" id="ARBA00005386"/>
    </source>
</evidence>
<evidence type="ECO:0000259" key="8">
    <source>
        <dbReference type="Pfam" id="PF13844"/>
    </source>
</evidence>
<keyword evidence="6" id="KW-0677">Repeat</keyword>
<evidence type="ECO:0000256" key="7">
    <source>
        <dbReference type="ARBA" id="ARBA00022803"/>
    </source>
</evidence>
<dbReference type="PANTHER" id="PTHR44998">
    <property type="match status" value="1"/>
</dbReference>
<dbReference type="AlphaFoldDB" id="A0A0C3NL89"/>
<dbReference type="GO" id="GO:0006493">
    <property type="term" value="P:protein O-linked glycosylation"/>
    <property type="evidence" value="ECO:0007669"/>
    <property type="project" value="TreeGrafter"/>
</dbReference>
<dbReference type="Proteomes" id="UP000054217">
    <property type="component" value="Unassembled WGS sequence"/>
</dbReference>
<keyword evidence="10" id="KW-1185">Reference proteome</keyword>
<gene>
    <name evidence="9" type="ORF">M404DRAFT_16983</name>
</gene>
<comment type="pathway">
    <text evidence="1">Protein modification; protein glycosylation.</text>
</comment>
<dbReference type="GO" id="GO:0097363">
    <property type="term" value="F:protein O-acetylglucosaminyltransferase activity"/>
    <property type="evidence" value="ECO:0007669"/>
    <property type="project" value="UniProtKB-EC"/>
</dbReference>
<evidence type="ECO:0000256" key="3">
    <source>
        <dbReference type="ARBA" id="ARBA00011970"/>
    </source>
</evidence>
<evidence type="ECO:0000256" key="6">
    <source>
        <dbReference type="ARBA" id="ARBA00022737"/>
    </source>
</evidence>
<dbReference type="EC" id="2.4.1.255" evidence="3"/>
<keyword evidence="5 9" id="KW-0808">Transferase</keyword>
<feature type="domain" description="O-GlcNAc transferase C-terminal" evidence="8">
    <location>
        <begin position="482"/>
        <end position="625"/>
    </location>
</feature>
<dbReference type="Gene3D" id="3.40.50.2000">
    <property type="entry name" value="Glycogen Phosphorylase B"/>
    <property type="match status" value="1"/>
</dbReference>
<dbReference type="Pfam" id="PF13844">
    <property type="entry name" value="Glyco_transf_41"/>
    <property type="match status" value="2"/>
</dbReference>
<proteinExistence type="inferred from homology"/>
<evidence type="ECO:0000313" key="10">
    <source>
        <dbReference type="Proteomes" id="UP000054217"/>
    </source>
</evidence>
<reference evidence="10" key="2">
    <citation type="submission" date="2015-01" db="EMBL/GenBank/DDBJ databases">
        <title>Evolutionary Origins and Diversification of the Mycorrhizal Mutualists.</title>
        <authorList>
            <consortium name="DOE Joint Genome Institute"/>
            <consortium name="Mycorrhizal Genomics Consortium"/>
            <person name="Kohler A."/>
            <person name="Kuo A."/>
            <person name="Nagy L.G."/>
            <person name="Floudas D."/>
            <person name="Copeland A."/>
            <person name="Barry K.W."/>
            <person name="Cichocki N."/>
            <person name="Veneault-Fourrey C."/>
            <person name="LaButti K."/>
            <person name="Lindquist E.A."/>
            <person name="Lipzen A."/>
            <person name="Lundell T."/>
            <person name="Morin E."/>
            <person name="Murat C."/>
            <person name="Riley R."/>
            <person name="Ohm R."/>
            <person name="Sun H."/>
            <person name="Tunlid A."/>
            <person name="Henrissat B."/>
            <person name="Grigoriev I.V."/>
            <person name="Hibbett D.S."/>
            <person name="Martin F."/>
        </authorList>
    </citation>
    <scope>NUCLEOTIDE SEQUENCE [LARGE SCALE GENOMIC DNA]</scope>
    <source>
        <strain evidence="10">Marx 270</strain>
    </source>
</reference>
<dbReference type="STRING" id="870435.A0A0C3NL89"/>
<dbReference type="SUPFAM" id="SSF48452">
    <property type="entry name" value="TPR-like"/>
    <property type="match status" value="1"/>
</dbReference>
<keyword evidence="7" id="KW-0802">TPR repeat</keyword>
<dbReference type="HOGENOM" id="CLU_001721_0_1_1"/>
<evidence type="ECO:0000256" key="5">
    <source>
        <dbReference type="ARBA" id="ARBA00022679"/>
    </source>
</evidence>
<organism evidence="9 10">
    <name type="scientific">Pisolithus tinctorius Marx 270</name>
    <dbReference type="NCBI Taxonomy" id="870435"/>
    <lineage>
        <taxon>Eukaryota</taxon>
        <taxon>Fungi</taxon>
        <taxon>Dikarya</taxon>
        <taxon>Basidiomycota</taxon>
        <taxon>Agaricomycotina</taxon>
        <taxon>Agaricomycetes</taxon>
        <taxon>Agaricomycetidae</taxon>
        <taxon>Boletales</taxon>
        <taxon>Sclerodermatineae</taxon>
        <taxon>Pisolithaceae</taxon>
        <taxon>Pisolithus</taxon>
    </lineage>
</organism>
<comment type="similarity">
    <text evidence="2">Belongs to the glycosyltransferase 41 family. O-GlcNAc transferase subfamily.</text>
</comment>
<evidence type="ECO:0000256" key="1">
    <source>
        <dbReference type="ARBA" id="ARBA00004922"/>
    </source>
</evidence>
<dbReference type="SMART" id="SM00028">
    <property type="entry name" value="TPR"/>
    <property type="match status" value="2"/>
</dbReference>
<dbReference type="InterPro" id="IPR011990">
    <property type="entry name" value="TPR-like_helical_dom_sf"/>
</dbReference>
<dbReference type="Gene3D" id="3.40.50.11380">
    <property type="match status" value="1"/>
</dbReference>
<dbReference type="EMBL" id="KN832054">
    <property type="protein sequence ID" value="KIN96078.1"/>
    <property type="molecule type" value="Genomic_DNA"/>
</dbReference>
<accession>A0A0C3NL89</accession>
<dbReference type="InParanoid" id="A0A0C3NL89"/>
<dbReference type="InterPro" id="IPR019734">
    <property type="entry name" value="TPR_rpt"/>
</dbReference>
<feature type="domain" description="O-GlcNAc transferase C-terminal" evidence="8">
    <location>
        <begin position="739"/>
        <end position="899"/>
    </location>
</feature>
<sequence length="999" mass="111782">MDVCRHTCSQLISGDGRLSSPVNPQTVHRLFNVLVNIANLMHRIDNTMPATTECYMRAIEVVIQSPQSPCSTSKSRVPPYIASALKSGGHVSILTRVGNLDFDVMQAVHDAGDDLARALVDPATGSLPNLILFPEQIFHLSALLFSSRKGNSPNILTTCLANSANDQYSTNIKTATASVLLSLARRYQSTDCTMLLGQRKKSYFTTDSIVLLLHYIAASLLPNACIYNDIGVMLCGLGPGETVTGPQGQPMSGRDIARLYYEKGLQVDPTHPHLLSNLGSLLKDAGHTTHAIGIFHYTLSVHPDLDIALVNMANTLKDTGQCAEAVPYYLRAVSVNPNFSDAYCGLSHSMNAVCQWGERDVWMRKAIEVCEKQLSDTQVTGLLRTKPLEEWMALVRLACGRSLFPVEEKEWIQRFQLFFANDSSVTSVNHNEASFLTRLLEWCLSRMQRTWYIKSYGQAVRADTPQPSLSLANRVTLPISGVLSSLGYPKLPFILPFHTFTLPLTSRTIRLIAHRNAINAFYTTTTYTNKTAVVYPPPPPPVCGKLNIGYVSSDYNDHPLTHLMKSVFSLHNGQQFNVFLYATSPSDGSLHRQHYERQTAFRFTDVSSWSASAIVDKIVQDQIHIRWCDYLVCDEVACPRDLFATVSARPARCASRIRDDSRPDVGVPVNEGCDPSSPATNWIFTECPIYMPHSFFVTDHKQSYCHDEQSLPSNPGSPTDLWFAEMRRREEARISIFPDLPKDVVIFANFNQVWGTAPLFLIFWTWLRILYRVPRSILWLLRFPAAGEANLIRTATAWAGPEVASRVRFTDVAVKEVHIYRCRVADLVLDTVECSAHTVATDVLWSGTPIIACAWPSHRHKMSSRVAASVAYATDLGEQMVVHSREEYEDRAVTLANSLRRHGMTIQTPSSFRNIKAGGGSSAAVGSEFLYNGDGKDLGELMELRKQLFLTRRSMPLFDTARWTRNLEKGYAAAWKRWVEGRQFEYGEDTCIRVRDDEE</sequence>
<name>A0A0C3NL89_PISTI</name>